<dbReference type="Pfam" id="PF00072">
    <property type="entry name" value="Response_reg"/>
    <property type="match status" value="1"/>
</dbReference>
<dbReference type="InterPro" id="IPR036388">
    <property type="entry name" value="WH-like_DNA-bd_sf"/>
</dbReference>
<dbReference type="InterPro" id="IPR039420">
    <property type="entry name" value="WalR-like"/>
</dbReference>
<dbReference type="EMBL" id="JAUOPG010000008">
    <property type="protein sequence ID" value="MDO6454452.1"/>
    <property type="molecule type" value="Genomic_DNA"/>
</dbReference>
<dbReference type="InterPro" id="IPR001867">
    <property type="entry name" value="OmpR/PhoB-type_DNA-bd"/>
</dbReference>
<dbReference type="AlphaFoldDB" id="A0AAW7XLC3"/>
<dbReference type="GO" id="GO:0005829">
    <property type="term" value="C:cytosol"/>
    <property type="evidence" value="ECO:0007669"/>
    <property type="project" value="TreeGrafter"/>
</dbReference>
<evidence type="ECO:0000256" key="7">
    <source>
        <dbReference type="PROSITE-ProRule" id="PRU01091"/>
    </source>
</evidence>
<sequence>MLNTLLIEDDLDLAETVVQYLALEQIQCDHASNGVAGLHLLNSHHFDVVLLDLNLPRMDGLSVCSALRKDGNDTPILMLTARDQLSDKLAGFDAGTDDYLVKPFEMEELVVRIEALSRRRSGQVQKLSCADLILNLNEKTATRSGQALRLSPIGWKILELLMRASPNTVSRDMLESSVWGDETPDSNSLKVHLFNLRKAVDTPFNQPLIHTIQGQGFAIKVPANEKKA</sequence>
<evidence type="ECO:0000259" key="8">
    <source>
        <dbReference type="PROSITE" id="PS50110"/>
    </source>
</evidence>
<dbReference type="SMART" id="SM00862">
    <property type="entry name" value="Trans_reg_C"/>
    <property type="match status" value="1"/>
</dbReference>
<keyword evidence="4 7" id="KW-0238">DNA-binding</keyword>
<evidence type="ECO:0000313" key="10">
    <source>
        <dbReference type="EMBL" id="MDO6454452.1"/>
    </source>
</evidence>
<feature type="modified residue" description="4-aspartylphosphate" evidence="6">
    <location>
        <position position="52"/>
    </location>
</feature>
<dbReference type="FunFam" id="3.40.50.2300:FF:000001">
    <property type="entry name" value="DNA-binding response regulator PhoB"/>
    <property type="match status" value="1"/>
</dbReference>
<dbReference type="Gene3D" id="1.10.10.10">
    <property type="entry name" value="Winged helix-like DNA-binding domain superfamily/Winged helix DNA-binding domain"/>
    <property type="match status" value="1"/>
</dbReference>
<protein>
    <submittedName>
        <fullName evidence="10">Response regulator transcription factor</fullName>
    </submittedName>
</protein>
<dbReference type="CDD" id="cd17624">
    <property type="entry name" value="REC_OmpR_PmrA-like"/>
    <property type="match status" value="1"/>
</dbReference>
<keyword evidence="1 6" id="KW-0597">Phosphoprotein</keyword>
<dbReference type="CDD" id="cd00383">
    <property type="entry name" value="trans_reg_C"/>
    <property type="match status" value="1"/>
</dbReference>
<dbReference type="InterPro" id="IPR001789">
    <property type="entry name" value="Sig_transdc_resp-reg_receiver"/>
</dbReference>
<feature type="DNA-binding region" description="OmpR/PhoB-type" evidence="7">
    <location>
        <begin position="124"/>
        <end position="221"/>
    </location>
</feature>
<dbReference type="GO" id="GO:0000976">
    <property type="term" value="F:transcription cis-regulatory region binding"/>
    <property type="evidence" value="ECO:0007669"/>
    <property type="project" value="TreeGrafter"/>
</dbReference>
<organism evidence="10 11">
    <name type="scientific">Neptunomonas phycophila</name>
    <dbReference type="NCBI Taxonomy" id="1572645"/>
    <lineage>
        <taxon>Bacteria</taxon>
        <taxon>Pseudomonadati</taxon>
        <taxon>Pseudomonadota</taxon>
        <taxon>Gammaproteobacteria</taxon>
        <taxon>Oceanospirillales</taxon>
        <taxon>Oceanospirillaceae</taxon>
        <taxon>Neptunomonas</taxon>
    </lineage>
</organism>
<dbReference type="PANTHER" id="PTHR48111:SF22">
    <property type="entry name" value="REGULATOR OF RPOS"/>
    <property type="match status" value="1"/>
</dbReference>
<feature type="domain" description="Response regulatory" evidence="8">
    <location>
        <begin position="3"/>
        <end position="117"/>
    </location>
</feature>
<evidence type="ECO:0000259" key="9">
    <source>
        <dbReference type="PROSITE" id="PS51755"/>
    </source>
</evidence>
<dbReference type="FunFam" id="1.10.10.10:FF:000058">
    <property type="entry name" value="DNA-binding response OmpR family regulator"/>
    <property type="match status" value="1"/>
</dbReference>
<dbReference type="GO" id="GO:0032993">
    <property type="term" value="C:protein-DNA complex"/>
    <property type="evidence" value="ECO:0007669"/>
    <property type="project" value="TreeGrafter"/>
</dbReference>
<reference evidence="10" key="1">
    <citation type="submission" date="2023-07" db="EMBL/GenBank/DDBJ databases">
        <title>Genome content predicts the carbon catabolic preferences of heterotrophic bacteria.</title>
        <authorList>
            <person name="Gralka M."/>
        </authorList>
    </citation>
    <scope>NUCLEOTIDE SEQUENCE</scope>
    <source>
        <strain evidence="10">I2M16</strain>
    </source>
</reference>
<evidence type="ECO:0000256" key="4">
    <source>
        <dbReference type="ARBA" id="ARBA00023125"/>
    </source>
</evidence>
<dbReference type="Pfam" id="PF00486">
    <property type="entry name" value="Trans_reg_C"/>
    <property type="match status" value="1"/>
</dbReference>
<evidence type="ECO:0000256" key="2">
    <source>
        <dbReference type="ARBA" id="ARBA00023012"/>
    </source>
</evidence>
<comment type="caution">
    <text evidence="10">The sequence shown here is derived from an EMBL/GenBank/DDBJ whole genome shotgun (WGS) entry which is preliminary data.</text>
</comment>
<dbReference type="GO" id="GO:0000156">
    <property type="term" value="F:phosphorelay response regulator activity"/>
    <property type="evidence" value="ECO:0007669"/>
    <property type="project" value="TreeGrafter"/>
</dbReference>
<keyword evidence="5" id="KW-0804">Transcription</keyword>
<dbReference type="PANTHER" id="PTHR48111">
    <property type="entry name" value="REGULATOR OF RPOS"/>
    <property type="match status" value="1"/>
</dbReference>
<dbReference type="PROSITE" id="PS51755">
    <property type="entry name" value="OMPR_PHOB"/>
    <property type="match status" value="1"/>
</dbReference>
<evidence type="ECO:0000313" key="11">
    <source>
        <dbReference type="Proteomes" id="UP001169862"/>
    </source>
</evidence>
<evidence type="ECO:0000256" key="1">
    <source>
        <dbReference type="ARBA" id="ARBA00022553"/>
    </source>
</evidence>
<dbReference type="SUPFAM" id="SSF46894">
    <property type="entry name" value="C-terminal effector domain of the bipartite response regulators"/>
    <property type="match status" value="1"/>
</dbReference>
<keyword evidence="2" id="KW-0902">Two-component regulatory system</keyword>
<proteinExistence type="predicted"/>
<dbReference type="Gene3D" id="6.10.250.690">
    <property type="match status" value="1"/>
</dbReference>
<dbReference type="SMART" id="SM00448">
    <property type="entry name" value="REC"/>
    <property type="match status" value="1"/>
</dbReference>
<gene>
    <name evidence="10" type="ORF">Q4490_12830</name>
</gene>
<feature type="domain" description="OmpR/PhoB-type" evidence="9">
    <location>
        <begin position="124"/>
        <end position="221"/>
    </location>
</feature>
<name>A0AAW7XLC3_9GAMM</name>
<dbReference type="RefSeq" id="WP_303551131.1">
    <property type="nucleotide sequence ID" value="NZ_JAUOPG010000008.1"/>
</dbReference>
<dbReference type="Gene3D" id="3.40.50.2300">
    <property type="match status" value="1"/>
</dbReference>
<accession>A0AAW7XLC3</accession>
<dbReference type="InterPro" id="IPR016032">
    <property type="entry name" value="Sig_transdc_resp-reg_C-effctor"/>
</dbReference>
<evidence type="ECO:0000256" key="5">
    <source>
        <dbReference type="ARBA" id="ARBA00023163"/>
    </source>
</evidence>
<dbReference type="GO" id="GO:0006355">
    <property type="term" value="P:regulation of DNA-templated transcription"/>
    <property type="evidence" value="ECO:0007669"/>
    <property type="project" value="InterPro"/>
</dbReference>
<dbReference type="InterPro" id="IPR011006">
    <property type="entry name" value="CheY-like_superfamily"/>
</dbReference>
<dbReference type="PROSITE" id="PS50110">
    <property type="entry name" value="RESPONSE_REGULATORY"/>
    <property type="match status" value="1"/>
</dbReference>
<dbReference type="SUPFAM" id="SSF52172">
    <property type="entry name" value="CheY-like"/>
    <property type="match status" value="1"/>
</dbReference>
<dbReference type="Proteomes" id="UP001169862">
    <property type="component" value="Unassembled WGS sequence"/>
</dbReference>
<evidence type="ECO:0000256" key="6">
    <source>
        <dbReference type="PROSITE-ProRule" id="PRU00169"/>
    </source>
</evidence>
<evidence type="ECO:0000256" key="3">
    <source>
        <dbReference type="ARBA" id="ARBA00023015"/>
    </source>
</evidence>
<keyword evidence="3" id="KW-0805">Transcription regulation</keyword>